<evidence type="ECO:0000313" key="2">
    <source>
        <dbReference type="Proteomes" id="UP001595075"/>
    </source>
</evidence>
<dbReference type="Proteomes" id="UP001595075">
    <property type="component" value="Unassembled WGS sequence"/>
</dbReference>
<evidence type="ECO:0000313" key="1">
    <source>
        <dbReference type="EMBL" id="KAL2063702.1"/>
    </source>
</evidence>
<name>A0ABR4C1Z5_9HELO</name>
<organism evidence="1 2">
    <name type="scientific">Oculimacula yallundae</name>
    <dbReference type="NCBI Taxonomy" id="86028"/>
    <lineage>
        <taxon>Eukaryota</taxon>
        <taxon>Fungi</taxon>
        <taxon>Dikarya</taxon>
        <taxon>Ascomycota</taxon>
        <taxon>Pezizomycotina</taxon>
        <taxon>Leotiomycetes</taxon>
        <taxon>Helotiales</taxon>
        <taxon>Ploettnerulaceae</taxon>
        <taxon>Oculimacula</taxon>
    </lineage>
</organism>
<reference evidence="1 2" key="1">
    <citation type="journal article" date="2024" name="Commun. Biol.">
        <title>Comparative genomic analysis of thermophilic fungi reveals convergent evolutionary adaptations and gene losses.</title>
        <authorList>
            <person name="Steindorff A.S."/>
            <person name="Aguilar-Pontes M.V."/>
            <person name="Robinson A.J."/>
            <person name="Andreopoulos B."/>
            <person name="LaButti K."/>
            <person name="Kuo A."/>
            <person name="Mondo S."/>
            <person name="Riley R."/>
            <person name="Otillar R."/>
            <person name="Haridas S."/>
            <person name="Lipzen A."/>
            <person name="Grimwood J."/>
            <person name="Schmutz J."/>
            <person name="Clum A."/>
            <person name="Reid I.D."/>
            <person name="Moisan M.C."/>
            <person name="Butler G."/>
            <person name="Nguyen T.T.M."/>
            <person name="Dewar K."/>
            <person name="Conant G."/>
            <person name="Drula E."/>
            <person name="Henrissat B."/>
            <person name="Hansel C."/>
            <person name="Singer S."/>
            <person name="Hutchinson M.I."/>
            <person name="de Vries R.P."/>
            <person name="Natvig D.O."/>
            <person name="Powell A.J."/>
            <person name="Tsang A."/>
            <person name="Grigoriev I.V."/>
        </authorList>
    </citation>
    <scope>NUCLEOTIDE SEQUENCE [LARGE SCALE GENOMIC DNA]</scope>
    <source>
        <strain evidence="1 2">CBS 494.80</strain>
    </source>
</reference>
<gene>
    <name evidence="1" type="ORF">VTL71DRAFT_5507</name>
</gene>
<keyword evidence="2" id="KW-1185">Reference proteome</keyword>
<sequence length="125" mass="14665">MNKPTSYYPQILLAYFGINHPEFISRGIYLHQARNYQVEFLMQGVLLLSKDASIGGTARNMLHNILRVLVETSGEHSLRPQVFSYRGFIRWRFQDRKGTECILSLKGSDWTIRLEKRTEVLEHEH</sequence>
<proteinExistence type="predicted"/>
<accession>A0ABR4C1Z5</accession>
<dbReference type="EMBL" id="JAZHXI010000015">
    <property type="protein sequence ID" value="KAL2063702.1"/>
    <property type="molecule type" value="Genomic_DNA"/>
</dbReference>
<protein>
    <submittedName>
        <fullName evidence="1">Uncharacterized protein</fullName>
    </submittedName>
</protein>
<comment type="caution">
    <text evidence="1">The sequence shown here is derived from an EMBL/GenBank/DDBJ whole genome shotgun (WGS) entry which is preliminary data.</text>
</comment>